<evidence type="ECO:0000313" key="4">
    <source>
        <dbReference type="EMBL" id="KAF2691529.1"/>
    </source>
</evidence>
<dbReference type="Gene3D" id="3.40.50.300">
    <property type="entry name" value="P-loop containing nucleotide triphosphate hydrolases"/>
    <property type="match status" value="1"/>
</dbReference>
<organism evidence="4 5">
    <name type="scientific">Lentithecium fluviatile CBS 122367</name>
    <dbReference type="NCBI Taxonomy" id="1168545"/>
    <lineage>
        <taxon>Eukaryota</taxon>
        <taxon>Fungi</taxon>
        <taxon>Dikarya</taxon>
        <taxon>Ascomycota</taxon>
        <taxon>Pezizomycotina</taxon>
        <taxon>Dothideomycetes</taxon>
        <taxon>Pleosporomycetidae</taxon>
        <taxon>Pleosporales</taxon>
        <taxon>Massarineae</taxon>
        <taxon>Lentitheciaceae</taxon>
        <taxon>Lentithecium</taxon>
    </lineage>
</organism>
<dbReference type="GO" id="GO:0002098">
    <property type="term" value="P:tRNA wobble uridine modification"/>
    <property type="evidence" value="ECO:0007669"/>
    <property type="project" value="InterPro"/>
</dbReference>
<dbReference type="Proteomes" id="UP000799291">
    <property type="component" value="Unassembled WGS sequence"/>
</dbReference>
<dbReference type="OrthoDB" id="9995306at2759"/>
<dbReference type="UniPathway" id="UPA00988"/>
<dbReference type="CDD" id="cd19495">
    <property type="entry name" value="Elp6"/>
    <property type="match status" value="1"/>
</dbReference>
<evidence type="ECO:0000256" key="2">
    <source>
        <dbReference type="ARBA" id="ARBA00008837"/>
    </source>
</evidence>
<comment type="pathway">
    <text evidence="1">tRNA modification; 5-methoxycarbonylmethyl-2-thiouridine-tRNA biosynthesis.</text>
</comment>
<accession>A0A6G1JN02</accession>
<dbReference type="InterPro" id="IPR018627">
    <property type="entry name" value="ELP6"/>
</dbReference>
<dbReference type="EMBL" id="MU005569">
    <property type="protein sequence ID" value="KAF2691529.1"/>
    <property type="molecule type" value="Genomic_DNA"/>
</dbReference>
<keyword evidence="5" id="KW-1185">Reference proteome</keyword>
<name>A0A6G1JN02_9PLEO</name>
<evidence type="ECO:0000313" key="5">
    <source>
        <dbReference type="Proteomes" id="UP000799291"/>
    </source>
</evidence>
<evidence type="ECO:0008006" key="6">
    <source>
        <dbReference type="Google" id="ProtNLM"/>
    </source>
</evidence>
<reference evidence="4" key="1">
    <citation type="journal article" date="2020" name="Stud. Mycol.">
        <title>101 Dothideomycetes genomes: a test case for predicting lifestyles and emergence of pathogens.</title>
        <authorList>
            <person name="Haridas S."/>
            <person name="Albert R."/>
            <person name="Binder M."/>
            <person name="Bloem J."/>
            <person name="Labutti K."/>
            <person name="Salamov A."/>
            <person name="Andreopoulos B."/>
            <person name="Baker S."/>
            <person name="Barry K."/>
            <person name="Bills G."/>
            <person name="Bluhm B."/>
            <person name="Cannon C."/>
            <person name="Castanera R."/>
            <person name="Culley D."/>
            <person name="Daum C."/>
            <person name="Ezra D."/>
            <person name="Gonzalez J."/>
            <person name="Henrissat B."/>
            <person name="Kuo A."/>
            <person name="Liang C."/>
            <person name="Lipzen A."/>
            <person name="Lutzoni F."/>
            <person name="Magnuson J."/>
            <person name="Mondo S."/>
            <person name="Nolan M."/>
            <person name="Ohm R."/>
            <person name="Pangilinan J."/>
            <person name="Park H.-J."/>
            <person name="Ramirez L."/>
            <person name="Alfaro M."/>
            <person name="Sun H."/>
            <person name="Tritt A."/>
            <person name="Yoshinaga Y."/>
            <person name="Zwiers L.-H."/>
            <person name="Turgeon B."/>
            <person name="Goodwin S."/>
            <person name="Spatafora J."/>
            <person name="Crous P."/>
            <person name="Grigoriev I."/>
        </authorList>
    </citation>
    <scope>NUCLEOTIDE SEQUENCE</scope>
    <source>
        <strain evidence="4">CBS 122367</strain>
    </source>
</reference>
<dbReference type="GO" id="GO:0033588">
    <property type="term" value="C:elongator holoenzyme complex"/>
    <property type="evidence" value="ECO:0007669"/>
    <property type="project" value="InterPro"/>
</dbReference>
<protein>
    <recommendedName>
        <fullName evidence="6">Elongator complex protein 5</fullName>
    </recommendedName>
</protein>
<proteinExistence type="inferred from homology"/>
<evidence type="ECO:0000256" key="1">
    <source>
        <dbReference type="ARBA" id="ARBA00005043"/>
    </source>
</evidence>
<evidence type="ECO:0000256" key="3">
    <source>
        <dbReference type="SAM" id="MobiDB-lite"/>
    </source>
</evidence>
<comment type="similarity">
    <text evidence="2">Belongs to the ELP6 family.</text>
</comment>
<gene>
    <name evidence="4" type="ORF">K458DRAFT_437973</name>
</gene>
<dbReference type="AlphaFoldDB" id="A0A6G1JN02"/>
<dbReference type="InterPro" id="IPR027417">
    <property type="entry name" value="P-loop_NTPase"/>
</dbReference>
<dbReference type="PANTHER" id="PTHR16184:SF6">
    <property type="entry name" value="ELONGATOR COMPLEX PROTEIN 6"/>
    <property type="match status" value="1"/>
</dbReference>
<sequence length="347" mass="36628">MPPSSRIPPLLQPYVGLPKDKSILLLTSTLGASANWLVIRFLCDALNTTHNGGEGGGEGANVVLVSCMREHEFWKQEARKGGGLDLEKCRREGTFAFVDALSALFLDAPPQGVGVGMGTQAARAPQTLPLRGAPPGRTVLVREPPAAAARQGAQTDPAGNKTASASSSTPAGLYTLQSADVAHLKATVLTALSHVCTNGRKTLLVLDNPDVLIATSATPTRTLTSLMSLLLTLHTQIPHILVHTQSDDPLLTLSSPQQPIEHAQHNFLVKLAHMSRRILSVRVLDTGVARDVSGVLRITENTSSVGGTGLIPKDEEERETDKGGTEVLYRIGGDGGVKVFERGAGES</sequence>
<dbReference type="PANTHER" id="PTHR16184">
    <property type="entry name" value="ELONGATOR COMPLEX PROTEIN 6"/>
    <property type="match status" value="1"/>
</dbReference>
<feature type="region of interest" description="Disordered" evidence="3">
    <location>
        <begin position="145"/>
        <end position="169"/>
    </location>
</feature>